<protein>
    <submittedName>
        <fullName evidence="2">Uncharacterized protein</fullName>
    </submittedName>
</protein>
<accession>A0A2H3G5C7</accession>
<dbReference type="EMBL" id="MABQ02000009">
    <property type="protein sequence ID" value="PCD25911.1"/>
    <property type="molecule type" value="Genomic_DNA"/>
</dbReference>
<feature type="region of interest" description="Disordered" evidence="1">
    <location>
        <begin position="15"/>
        <end position="71"/>
    </location>
</feature>
<gene>
    <name evidence="2" type="ORF">AU210_012345</name>
</gene>
<proteinExistence type="predicted"/>
<comment type="caution">
    <text evidence="2">The sequence shown here is derived from an EMBL/GenBank/DDBJ whole genome shotgun (WGS) entry which is preliminary data.</text>
</comment>
<organism evidence="2 3">
    <name type="scientific">Fusarium oxysporum f. sp. radicis-cucumerinum</name>
    <dbReference type="NCBI Taxonomy" id="327505"/>
    <lineage>
        <taxon>Eukaryota</taxon>
        <taxon>Fungi</taxon>
        <taxon>Dikarya</taxon>
        <taxon>Ascomycota</taxon>
        <taxon>Pezizomycotina</taxon>
        <taxon>Sordariomycetes</taxon>
        <taxon>Hypocreomycetidae</taxon>
        <taxon>Hypocreales</taxon>
        <taxon>Nectriaceae</taxon>
        <taxon>Fusarium</taxon>
        <taxon>Fusarium oxysporum species complex</taxon>
    </lineage>
</organism>
<dbReference type="Proteomes" id="UP000219602">
    <property type="component" value="Chromosome 11"/>
</dbReference>
<evidence type="ECO:0000313" key="3">
    <source>
        <dbReference type="Proteomes" id="UP000219602"/>
    </source>
</evidence>
<evidence type="ECO:0000313" key="2">
    <source>
        <dbReference type="EMBL" id="PCD25911.1"/>
    </source>
</evidence>
<reference evidence="2 3" key="1">
    <citation type="journal article" date="2016" name="Environ. Microbiol.">
        <title>Effector profiles distinguish formae speciales of Fusarium oxysporum.</title>
        <authorList>
            <person name="van Dam P."/>
            <person name="Fokkens L."/>
            <person name="Schmidt S.M."/>
            <person name="Linmans J.H."/>
            <person name="Kistler H.C."/>
            <person name="Ma L.J."/>
            <person name="Rep M."/>
        </authorList>
    </citation>
    <scope>NUCLEOTIDE SEQUENCE [LARGE SCALE GENOMIC DNA]</scope>
    <source>
        <strain evidence="2 3">Forc016</strain>
    </source>
</reference>
<reference evidence="2 3" key="2">
    <citation type="journal article" date="2017" name="Sci. Rep.">
        <title>A mobile pathogenicity chromosome in Fusarium oxysporum for infection of multiple cucurbit species.</title>
        <authorList>
            <person name="van Dam P."/>
            <person name="Fokkens L."/>
            <person name="Ayukawa Y."/>
            <person name="van der Gragt M."/>
            <person name="Ter Horst A."/>
            <person name="Brankovics B."/>
            <person name="Houterman P.M."/>
            <person name="Arie T."/>
            <person name="Rep M."/>
        </authorList>
    </citation>
    <scope>NUCLEOTIDE SEQUENCE [LARGE SCALE GENOMIC DNA]</scope>
    <source>
        <strain evidence="2 3">Forc016</strain>
    </source>
</reference>
<evidence type="ECO:0000256" key="1">
    <source>
        <dbReference type="SAM" id="MobiDB-lite"/>
    </source>
</evidence>
<feature type="compositionally biased region" description="Basic and acidic residues" evidence="1">
    <location>
        <begin position="18"/>
        <end position="33"/>
    </location>
</feature>
<name>A0A2H3G5C7_FUSOX</name>
<sequence>MPSYTEEDMLKAIKLLTRRSEEPKTADTDKQLDQDEEEAIDKSNIIKNRTRHAQPQGSYEESSDEKLGLTE</sequence>
<dbReference type="AlphaFoldDB" id="A0A2H3G5C7"/>